<dbReference type="EMBL" id="JAULSW010000004">
    <property type="protein sequence ID" value="KAK3385120.1"/>
    <property type="molecule type" value="Genomic_DNA"/>
</dbReference>
<dbReference type="Proteomes" id="UP001285441">
    <property type="component" value="Unassembled WGS sequence"/>
</dbReference>
<evidence type="ECO:0000313" key="2">
    <source>
        <dbReference type="EMBL" id="KAK3385120.1"/>
    </source>
</evidence>
<evidence type="ECO:0000256" key="1">
    <source>
        <dbReference type="SAM" id="MobiDB-lite"/>
    </source>
</evidence>
<name>A0AAE0TZF2_9PEZI</name>
<comment type="caution">
    <text evidence="2">The sequence shown here is derived from an EMBL/GenBank/DDBJ whole genome shotgun (WGS) entry which is preliminary data.</text>
</comment>
<evidence type="ECO:0000313" key="3">
    <source>
        <dbReference type="Proteomes" id="UP001285441"/>
    </source>
</evidence>
<reference evidence="2" key="1">
    <citation type="journal article" date="2023" name="Mol. Phylogenet. Evol.">
        <title>Genome-scale phylogeny and comparative genomics of the fungal order Sordariales.</title>
        <authorList>
            <person name="Hensen N."/>
            <person name="Bonometti L."/>
            <person name="Westerberg I."/>
            <person name="Brannstrom I.O."/>
            <person name="Guillou S."/>
            <person name="Cros-Aarteil S."/>
            <person name="Calhoun S."/>
            <person name="Haridas S."/>
            <person name="Kuo A."/>
            <person name="Mondo S."/>
            <person name="Pangilinan J."/>
            <person name="Riley R."/>
            <person name="LaButti K."/>
            <person name="Andreopoulos B."/>
            <person name="Lipzen A."/>
            <person name="Chen C."/>
            <person name="Yan M."/>
            <person name="Daum C."/>
            <person name="Ng V."/>
            <person name="Clum A."/>
            <person name="Steindorff A."/>
            <person name="Ohm R.A."/>
            <person name="Martin F."/>
            <person name="Silar P."/>
            <person name="Natvig D.O."/>
            <person name="Lalanne C."/>
            <person name="Gautier V."/>
            <person name="Ament-Velasquez S.L."/>
            <person name="Kruys A."/>
            <person name="Hutchinson M.I."/>
            <person name="Powell A.J."/>
            <person name="Barry K."/>
            <person name="Miller A.N."/>
            <person name="Grigoriev I.V."/>
            <person name="Debuchy R."/>
            <person name="Gladieux P."/>
            <person name="Hiltunen Thoren M."/>
            <person name="Johannesson H."/>
        </authorList>
    </citation>
    <scope>NUCLEOTIDE SEQUENCE</scope>
    <source>
        <strain evidence="2">CBS 232.78</strain>
    </source>
</reference>
<feature type="compositionally biased region" description="Basic and acidic residues" evidence="1">
    <location>
        <begin position="590"/>
        <end position="614"/>
    </location>
</feature>
<reference evidence="2" key="2">
    <citation type="submission" date="2023-06" db="EMBL/GenBank/DDBJ databases">
        <authorList>
            <consortium name="Lawrence Berkeley National Laboratory"/>
            <person name="Haridas S."/>
            <person name="Hensen N."/>
            <person name="Bonometti L."/>
            <person name="Westerberg I."/>
            <person name="Brannstrom I.O."/>
            <person name="Guillou S."/>
            <person name="Cros-Aarteil S."/>
            <person name="Calhoun S."/>
            <person name="Kuo A."/>
            <person name="Mondo S."/>
            <person name="Pangilinan J."/>
            <person name="Riley R."/>
            <person name="LaButti K."/>
            <person name="Andreopoulos B."/>
            <person name="Lipzen A."/>
            <person name="Chen C."/>
            <person name="Yanf M."/>
            <person name="Daum C."/>
            <person name="Ng V."/>
            <person name="Clum A."/>
            <person name="Steindorff A."/>
            <person name="Ohm R."/>
            <person name="Martin F."/>
            <person name="Silar P."/>
            <person name="Natvig D."/>
            <person name="Lalanne C."/>
            <person name="Gautier V."/>
            <person name="Ament-velasquez S.L."/>
            <person name="Kruys A."/>
            <person name="Hutchinson M.I."/>
            <person name="Powell A.J."/>
            <person name="Barry K."/>
            <person name="Miller A.N."/>
            <person name="Grigoriev I.V."/>
            <person name="Debuchy R."/>
            <person name="Gladieux P."/>
            <person name="Thoren M.H."/>
            <person name="Johannesson H."/>
        </authorList>
    </citation>
    <scope>NUCLEOTIDE SEQUENCE</scope>
    <source>
        <strain evidence="2">CBS 232.78</strain>
    </source>
</reference>
<keyword evidence="3" id="KW-1185">Reference proteome</keyword>
<feature type="region of interest" description="Disordered" evidence="1">
    <location>
        <begin position="572"/>
        <end position="643"/>
    </location>
</feature>
<gene>
    <name evidence="2" type="ORF">B0H63DRAFT_543331</name>
</gene>
<sequence length="643" mass="70137">MAKINFDDLTVGSIEATIHPSQIIIPSIMSNWAKKQEERGRSTLGVTFSLKDPSKSTWSTAGPSLCSIHPYKDPVHEAKMREIETQSPLQADTSLNCLLHCEMVDNHEKPKNLTLNHHGNSVTRGTTLTDSDDQIDASDIYVHPVSWLKDTGGSGNHTVDGQHSVGLDPENHSSDASVYNAKRYPSAHVEDKCVAYYEFNKTNMKECADHVFDATSHHKHLHRSDASVKVIWESGGNKFHMAGKAICIYDSTWCHTSNFNDEGQACERLMHNISWNFDIILADADNGVLNIIVDKTYKGSNIASLQIVPNKEVQTGVTTPSNQDNEIGAEFQQKLQFVYPGNGTLRFLNPCINRHGNVLAELEYLPYASKGREVIQAPAPHQAALPQIAMPVENPVTVSSGVCAPRQKMTWSTVQTNPAASVLKEMTTAEIKIIAENKTQSYQYFGAFSVTFKSGKGPGNLFNAAQIHGVGAETKGAAQIEPGAESTKKDEETEPHYTVDIETSSGVDNVDRRLGLAQVAQIANSGVILWQATIKAAMNEAIIVPPGGYIALKFYIRTGGEGTYELTVYESFGDENDPTEPPVDAPNPEARAEEAAKKEAAEKAAAEKEKREAAESEGWTLAGYKPSGTSKPVNRNTDDSNGL</sequence>
<accession>A0AAE0TZF2</accession>
<protein>
    <submittedName>
        <fullName evidence="2">Uncharacterized protein</fullName>
    </submittedName>
</protein>
<feature type="compositionally biased region" description="Polar residues" evidence="1">
    <location>
        <begin position="627"/>
        <end position="643"/>
    </location>
</feature>
<proteinExistence type="predicted"/>
<dbReference type="AlphaFoldDB" id="A0AAE0TZF2"/>
<organism evidence="2 3">
    <name type="scientific">Podospora didyma</name>
    <dbReference type="NCBI Taxonomy" id="330526"/>
    <lineage>
        <taxon>Eukaryota</taxon>
        <taxon>Fungi</taxon>
        <taxon>Dikarya</taxon>
        <taxon>Ascomycota</taxon>
        <taxon>Pezizomycotina</taxon>
        <taxon>Sordariomycetes</taxon>
        <taxon>Sordariomycetidae</taxon>
        <taxon>Sordariales</taxon>
        <taxon>Podosporaceae</taxon>
        <taxon>Podospora</taxon>
    </lineage>
</organism>